<dbReference type="GO" id="GO:0016887">
    <property type="term" value="F:ATP hydrolysis activity"/>
    <property type="evidence" value="ECO:0007669"/>
    <property type="project" value="InterPro"/>
</dbReference>
<dbReference type="Gene3D" id="1.20.1560.10">
    <property type="entry name" value="ABC transporter type 1, transmembrane domain"/>
    <property type="match status" value="1"/>
</dbReference>
<dbReference type="PANTHER" id="PTHR11384">
    <property type="entry name" value="ATP-BINDING CASSETTE, SUB-FAMILY D MEMBER"/>
    <property type="match status" value="1"/>
</dbReference>
<feature type="transmembrane region" description="Helical" evidence="8">
    <location>
        <begin position="200"/>
        <end position="217"/>
    </location>
</feature>
<dbReference type="InterPro" id="IPR003593">
    <property type="entry name" value="AAA+_ATPase"/>
</dbReference>
<dbReference type="SUPFAM" id="SSF52540">
    <property type="entry name" value="P-loop containing nucleoside triphosphate hydrolases"/>
    <property type="match status" value="1"/>
</dbReference>
<evidence type="ECO:0000256" key="1">
    <source>
        <dbReference type="ARBA" id="ARBA00004651"/>
    </source>
</evidence>
<accession>A0A4R8FYC3</accession>
<evidence type="ECO:0000256" key="4">
    <source>
        <dbReference type="ARBA" id="ARBA00022741"/>
    </source>
</evidence>
<comment type="subcellular location">
    <subcellularLocation>
        <location evidence="1">Cell membrane</location>
        <topology evidence="1">Multi-pass membrane protein</topology>
    </subcellularLocation>
</comment>
<proteinExistence type="predicted"/>
<evidence type="ECO:0000256" key="6">
    <source>
        <dbReference type="ARBA" id="ARBA00022989"/>
    </source>
</evidence>
<dbReference type="InterPro" id="IPR036640">
    <property type="entry name" value="ABC1_TM_sf"/>
</dbReference>
<dbReference type="GO" id="GO:0005524">
    <property type="term" value="F:ATP binding"/>
    <property type="evidence" value="ECO:0007669"/>
    <property type="project" value="UniProtKB-KW"/>
</dbReference>
<dbReference type="InterPro" id="IPR003439">
    <property type="entry name" value="ABC_transporter-like_ATP-bd"/>
</dbReference>
<keyword evidence="4" id="KW-0547">Nucleotide-binding</keyword>
<dbReference type="SUPFAM" id="SSF90123">
    <property type="entry name" value="ABC transporter transmembrane region"/>
    <property type="match status" value="1"/>
</dbReference>
<dbReference type="InterPro" id="IPR050835">
    <property type="entry name" value="ABC_transporter_sub-D"/>
</dbReference>
<keyword evidence="7 8" id="KW-0472">Membrane</keyword>
<gene>
    <name evidence="10" type="ORF">EV657_111101</name>
</gene>
<evidence type="ECO:0000313" key="10">
    <source>
        <dbReference type="EMBL" id="TDX28584.1"/>
    </source>
</evidence>
<dbReference type="Pfam" id="PF00005">
    <property type="entry name" value="ABC_tran"/>
    <property type="match status" value="1"/>
</dbReference>
<organism evidence="10 11">
    <name type="scientific">Rhodovulum visakhapatnamense</name>
    <dbReference type="NCBI Taxonomy" id="364297"/>
    <lineage>
        <taxon>Bacteria</taxon>
        <taxon>Pseudomonadati</taxon>
        <taxon>Pseudomonadota</taxon>
        <taxon>Alphaproteobacteria</taxon>
        <taxon>Rhodobacterales</taxon>
        <taxon>Paracoccaceae</taxon>
        <taxon>Rhodovulum</taxon>
    </lineage>
</organism>
<keyword evidence="5 10" id="KW-0067">ATP-binding</keyword>
<keyword evidence="6 8" id="KW-1133">Transmembrane helix</keyword>
<dbReference type="GO" id="GO:0005886">
    <property type="term" value="C:plasma membrane"/>
    <property type="evidence" value="ECO:0007669"/>
    <property type="project" value="UniProtKB-SubCell"/>
</dbReference>
<reference evidence="10 11" key="1">
    <citation type="submission" date="2019-03" db="EMBL/GenBank/DDBJ databases">
        <title>Genomic Encyclopedia of Type Strains, Phase IV (KMG-IV): sequencing the most valuable type-strain genomes for metagenomic binning, comparative biology and taxonomic classification.</title>
        <authorList>
            <person name="Goeker M."/>
        </authorList>
    </citation>
    <scope>NUCLEOTIDE SEQUENCE [LARGE SCALE GENOMIC DNA]</scope>
    <source>
        <strain evidence="10 11">JA181</strain>
    </source>
</reference>
<dbReference type="InterPro" id="IPR027417">
    <property type="entry name" value="P-loop_NTPase"/>
</dbReference>
<evidence type="ECO:0000256" key="3">
    <source>
        <dbReference type="ARBA" id="ARBA00022692"/>
    </source>
</evidence>
<evidence type="ECO:0000256" key="2">
    <source>
        <dbReference type="ARBA" id="ARBA00022448"/>
    </source>
</evidence>
<dbReference type="AlphaFoldDB" id="A0A4R8FYC3"/>
<feature type="transmembrane region" description="Helical" evidence="8">
    <location>
        <begin position="40"/>
        <end position="59"/>
    </location>
</feature>
<name>A0A4R8FYC3_9RHOB</name>
<dbReference type="GO" id="GO:0140359">
    <property type="term" value="F:ABC-type transporter activity"/>
    <property type="evidence" value="ECO:0007669"/>
    <property type="project" value="InterPro"/>
</dbReference>
<evidence type="ECO:0000313" key="11">
    <source>
        <dbReference type="Proteomes" id="UP000295484"/>
    </source>
</evidence>
<feature type="transmembrane region" description="Helical" evidence="8">
    <location>
        <begin position="292"/>
        <end position="310"/>
    </location>
</feature>
<keyword evidence="2" id="KW-0813">Transport</keyword>
<dbReference type="Pfam" id="PF06472">
    <property type="entry name" value="ABC_membrane_2"/>
    <property type="match status" value="1"/>
</dbReference>
<evidence type="ECO:0000256" key="5">
    <source>
        <dbReference type="ARBA" id="ARBA00022840"/>
    </source>
</evidence>
<dbReference type="Proteomes" id="UP000295484">
    <property type="component" value="Unassembled WGS sequence"/>
</dbReference>
<evidence type="ECO:0000259" key="9">
    <source>
        <dbReference type="PROSITE" id="PS50929"/>
    </source>
</evidence>
<comment type="caution">
    <text evidence="10">The sequence shown here is derived from an EMBL/GenBank/DDBJ whole genome shotgun (WGS) entry which is preliminary data.</text>
</comment>
<dbReference type="EMBL" id="SOEB01000011">
    <property type="protein sequence ID" value="TDX28584.1"/>
    <property type="molecule type" value="Genomic_DNA"/>
</dbReference>
<dbReference type="SMART" id="SM00382">
    <property type="entry name" value="AAA"/>
    <property type="match status" value="1"/>
</dbReference>
<feature type="transmembrane region" description="Helical" evidence="8">
    <location>
        <begin position="79"/>
        <end position="104"/>
    </location>
</feature>
<keyword evidence="3 8" id="KW-0812">Transmembrane</keyword>
<dbReference type="PANTHER" id="PTHR11384:SF59">
    <property type="entry name" value="LYSOSOMAL COBALAMIN TRANSPORTER ABCD4"/>
    <property type="match status" value="1"/>
</dbReference>
<evidence type="ECO:0000256" key="8">
    <source>
        <dbReference type="SAM" id="Phobius"/>
    </source>
</evidence>
<evidence type="ECO:0000256" key="7">
    <source>
        <dbReference type="ARBA" id="ARBA00023136"/>
    </source>
</evidence>
<protein>
    <submittedName>
        <fullName evidence="10">Putative ATP-binding cassette transporter</fullName>
    </submittedName>
</protein>
<dbReference type="Gene3D" id="3.40.50.300">
    <property type="entry name" value="P-loop containing nucleotide triphosphate hydrolases"/>
    <property type="match status" value="1"/>
</dbReference>
<feature type="transmembrane region" description="Helical" evidence="8">
    <location>
        <begin position="154"/>
        <end position="180"/>
    </location>
</feature>
<dbReference type="PROSITE" id="PS50929">
    <property type="entry name" value="ABC_TM1F"/>
    <property type="match status" value="1"/>
</dbReference>
<dbReference type="InterPro" id="IPR011527">
    <property type="entry name" value="ABC1_TM_dom"/>
</dbReference>
<feature type="domain" description="ABC transmembrane type-1" evidence="9">
    <location>
        <begin position="53"/>
        <end position="344"/>
    </location>
</feature>
<sequence>MDGRRILAERTGTTAPPARLGAQIRDTLGLFRSSGFGRRAALLVAALVGVIGLTAYMQIRLNAWNEPFYDALTRKDMAAFVTQLGVFAVLAGVLLVLNVSQLWLDQTMKLTLRRGLFRALVRDWMAPGRALRLSRAGKIGENPDQRLQADVDQLADLSAALGIGLFQATLLLGSFIGVLWRKSEGFSLSFGGQSHEIPGFMVWCALFYAVAASWLSWRVGRPLVALRAEESAREAVLRFDLVRISEAAGRIALERGERAETSRIETSFAGVVGIVEAVILATANLTWVTAGYGWFTLVAPILVAAPFYFTSDMSIGELMMVAGAFTQVQGSLRWFVSNFAVIATWRATLFRVTSFHRAVLAVDRAEAAAEAAGPRIDRREDAGRIEIAGLHVVTPQVGVRLDPPEVIVGPGERVLLHGGSGSGKTLLFDTLAGLWTRAEGHIAMPPPDRVMYLPTRAYVPPGRLDLALCYPEPAERYGHDQMVAALDAVGLGHLSAALGESGRWDQLLGQSDKQCLVFARALLRCPDWLVMDDVLDQLDPEALTRIEALLQGRLARLGVLGIGDGATPSPVFGRVVQIVAEPGSARHGAGTAAP</sequence>